<organism evidence="4 5">
    <name type="scientific">Catellatospora bangladeshensis</name>
    <dbReference type="NCBI Taxonomy" id="310355"/>
    <lineage>
        <taxon>Bacteria</taxon>
        <taxon>Bacillati</taxon>
        <taxon>Actinomycetota</taxon>
        <taxon>Actinomycetes</taxon>
        <taxon>Micromonosporales</taxon>
        <taxon>Micromonosporaceae</taxon>
        <taxon>Catellatospora</taxon>
    </lineage>
</organism>
<dbReference type="InterPro" id="IPR019494">
    <property type="entry name" value="FIST_C"/>
</dbReference>
<dbReference type="SMART" id="SM01204">
    <property type="entry name" value="FIST_C"/>
    <property type="match status" value="1"/>
</dbReference>
<dbReference type="Pfam" id="PF08495">
    <property type="entry name" value="FIST"/>
    <property type="match status" value="1"/>
</dbReference>
<name>A0A8J3NLN2_9ACTN</name>
<dbReference type="PANTHER" id="PTHR40252:SF2">
    <property type="entry name" value="BLR0328 PROTEIN"/>
    <property type="match status" value="1"/>
</dbReference>
<reference evidence="4 5" key="1">
    <citation type="submission" date="2021-01" db="EMBL/GenBank/DDBJ databases">
        <title>Whole genome shotgun sequence of Catellatospora bangladeshensis NBRC 107357.</title>
        <authorList>
            <person name="Komaki H."/>
            <person name="Tamura T."/>
        </authorList>
    </citation>
    <scope>NUCLEOTIDE SEQUENCE [LARGE SCALE GENOMIC DNA]</scope>
    <source>
        <strain evidence="4 5">NBRC 107357</strain>
    </source>
</reference>
<feature type="domain" description="FIST" evidence="2">
    <location>
        <begin position="40"/>
        <end position="232"/>
    </location>
</feature>
<evidence type="ECO:0000259" key="2">
    <source>
        <dbReference type="SMART" id="SM00897"/>
    </source>
</evidence>
<protein>
    <recommendedName>
        <fullName evidence="6">Histidine kinase</fullName>
    </recommendedName>
</protein>
<dbReference type="Pfam" id="PF10442">
    <property type="entry name" value="FIST_C"/>
    <property type="match status" value="1"/>
</dbReference>
<proteinExistence type="predicted"/>
<evidence type="ECO:0008006" key="6">
    <source>
        <dbReference type="Google" id="ProtNLM"/>
    </source>
</evidence>
<comment type="caution">
    <text evidence="4">The sequence shown here is derived from an EMBL/GenBank/DDBJ whole genome shotgun (WGS) entry which is preliminary data.</text>
</comment>
<dbReference type="SMART" id="SM00897">
    <property type="entry name" value="FIST"/>
    <property type="match status" value="1"/>
</dbReference>
<dbReference type="Proteomes" id="UP000601223">
    <property type="component" value="Unassembled WGS sequence"/>
</dbReference>
<dbReference type="PANTHER" id="PTHR40252">
    <property type="entry name" value="BLR0328 PROTEIN"/>
    <property type="match status" value="1"/>
</dbReference>
<dbReference type="InterPro" id="IPR013702">
    <property type="entry name" value="FIST_domain_N"/>
</dbReference>
<feature type="domain" description="FIST C-domain" evidence="3">
    <location>
        <begin position="233"/>
        <end position="377"/>
    </location>
</feature>
<feature type="compositionally biased region" description="Basic and acidic residues" evidence="1">
    <location>
        <begin position="1"/>
        <end position="13"/>
    </location>
</feature>
<dbReference type="RefSeq" id="WP_203748438.1">
    <property type="nucleotide sequence ID" value="NZ_BONF01000024.1"/>
</dbReference>
<dbReference type="EMBL" id="BONF01000024">
    <property type="protein sequence ID" value="GIF82730.1"/>
    <property type="molecule type" value="Genomic_DNA"/>
</dbReference>
<dbReference type="AlphaFoldDB" id="A0A8J3NLN2"/>
<sequence>MQISDRESHDRRWMGVGRSSQPDSRAAAAEAVRTAQTGPDPKLLVVFAAITHDAAAVLAGVADAAPGVPVIGCTTHGEIGPGGPADGTVTVAALGGVGLEVSTCVAEDVTGRQADAGYEVAGCVGRVELPHRVLMLLTDGLVRDQESIVRGCYRALGAGVPLFGGAAADGWRMSGAYLFKDGQVLTNAVIGAAIASEAPIAVGVSHGWCTVGQPMIVTRAADGRVLTLDDRPALDVYLERLDAPPEAYTDPAAFTAFALSRPLGVQRRSGVEARNLSTEVDLEGRSIGGGGAIDPGGLTWVMTGDEQSILDATDSACQDALDRLEGQEPIGMLTFSCAALRAVLGDDGIQREGERLDRWAGSIPYAGFYTYGEIARNHGIDGFHNQTLAVLALS</sequence>
<accession>A0A8J3NLN2</accession>
<evidence type="ECO:0000256" key="1">
    <source>
        <dbReference type="SAM" id="MobiDB-lite"/>
    </source>
</evidence>
<gene>
    <name evidence="4" type="ORF">Cba03nite_40790</name>
</gene>
<feature type="region of interest" description="Disordered" evidence="1">
    <location>
        <begin position="1"/>
        <end position="34"/>
    </location>
</feature>
<evidence type="ECO:0000259" key="3">
    <source>
        <dbReference type="SMART" id="SM01204"/>
    </source>
</evidence>
<keyword evidence="5" id="KW-1185">Reference proteome</keyword>
<evidence type="ECO:0000313" key="5">
    <source>
        <dbReference type="Proteomes" id="UP000601223"/>
    </source>
</evidence>
<evidence type="ECO:0000313" key="4">
    <source>
        <dbReference type="EMBL" id="GIF82730.1"/>
    </source>
</evidence>